<dbReference type="AlphaFoldDB" id="A0A9Q1E566"/>
<dbReference type="InterPro" id="IPR027806">
    <property type="entry name" value="HARBI1_dom"/>
</dbReference>
<comment type="cofactor">
    <cofactor evidence="1">
        <name>a divalent metal cation</name>
        <dbReference type="ChEBI" id="CHEBI:60240"/>
    </cofactor>
</comment>
<comment type="subcellular location">
    <subcellularLocation>
        <location evidence="2">Nucleus</location>
    </subcellularLocation>
</comment>
<sequence>MAERFGYQKYEFPERFQKRTERLLLLGYDHRVICVISTNSLTEKTFNITVNMNARNRILAIALAMDIGEDPAVRRRVWVHDINRGRRQFGEYHRLVQELRLDDARFKSYFRLNRQQFEEVLLKIGPTIAKMQTNYRETISPAERLCICLRYLSTGDSFRSIAFSYRVGFCTVARIVRSVCEAIWECMVSDYMPVPGAEAWRKIAGDYERLWAFPNCLGAMDGKHVVIQAPPSSGSQYFNYKGAFSIVLLAVVDAHYRFTLVDVGAYGRSSDGGTLASSAFGTALRLGNLDLPEDRPLPGADHLGPQPHVFLADEAFPLRRNLLRPYPGQHLGGERRVFNYRLSHARRMVECSFGILATQWRLYRRVLGVSPEVAECVVKATCILHNFLRWDHDGEDVPRTTIVPTESQGAVQRIPRVGSNNASREAAAVRETFTSYFSSPDGRVPWQDSIL</sequence>
<dbReference type="OrthoDB" id="10061326at2759"/>
<protein>
    <recommendedName>
        <fullName evidence="8">DDE Tnp4 domain-containing protein</fullName>
    </recommendedName>
</protein>
<dbReference type="Pfam" id="PF13359">
    <property type="entry name" value="DDE_Tnp_4"/>
    <property type="match status" value="1"/>
</dbReference>
<keyword evidence="10" id="KW-1185">Reference proteome</keyword>
<keyword evidence="4" id="KW-0540">Nuclease</keyword>
<gene>
    <name evidence="9" type="ORF">SKAU_G00425480</name>
</gene>
<dbReference type="EMBL" id="JAINUF010000026">
    <property type="protein sequence ID" value="KAJ8332375.1"/>
    <property type="molecule type" value="Genomic_DNA"/>
</dbReference>
<dbReference type="PANTHER" id="PTHR22930:SF279">
    <property type="entry name" value="SIMILAR TO ENSANGP00000010363"/>
    <property type="match status" value="1"/>
</dbReference>
<evidence type="ECO:0000313" key="9">
    <source>
        <dbReference type="EMBL" id="KAJ8332375.1"/>
    </source>
</evidence>
<accession>A0A9Q1E566</accession>
<comment type="caution">
    <text evidence="9">The sequence shown here is derived from an EMBL/GenBank/DDBJ whole genome shotgun (WGS) entry which is preliminary data.</text>
</comment>
<dbReference type="InterPro" id="IPR045249">
    <property type="entry name" value="HARBI1-like"/>
</dbReference>
<evidence type="ECO:0000256" key="3">
    <source>
        <dbReference type="ARBA" id="ARBA00006958"/>
    </source>
</evidence>
<comment type="similarity">
    <text evidence="3">Belongs to the HARBI1 family.</text>
</comment>
<evidence type="ECO:0000256" key="1">
    <source>
        <dbReference type="ARBA" id="ARBA00001968"/>
    </source>
</evidence>
<keyword evidence="6" id="KW-0378">Hydrolase</keyword>
<evidence type="ECO:0000256" key="2">
    <source>
        <dbReference type="ARBA" id="ARBA00004123"/>
    </source>
</evidence>
<feature type="domain" description="DDE Tnp4" evidence="8">
    <location>
        <begin position="220"/>
        <end position="386"/>
    </location>
</feature>
<organism evidence="9 10">
    <name type="scientific">Synaphobranchus kaupii</name>
    <name type="common">Kaup's arrowtooth eel</name>
    <dbReference type="NCBI Taxonomy" id="118154"/>
    <lineage>
        <taxon>Eukaryota</taxon>
        <taxon>Metazoa</taxon>
        <taxon>Chordata</taxon>
        <taxon>Craniata</taxon>
        <taxon>Vertebrata</taxon>
        <taxon>Euteleostomi</taxon>
        <taxon>Actinopterygii</taxon>
        <taxon>Neopterygii</taxon>
        <taxon>Teleostei</taxon>
        <taxon>Anguilliformes</taxon>
        <taxon>Synaphobranchidae</taxon>
        <taxon>Synaphobranchus</taxon>
    </lineage>
</organism>
<dbReference type="GO" id="GO:0005634">
    <property type="term" value="C:nucleus"/>
    <property type="evidence" value="ECO:0007669"/>
    <property type="project" value="UniProtKB-SubCell"/>
</dbReference>
<evidence type="ECO:0000256" key="5">
    <source>
        <dbReference type="ARBA" id="ARBA00022723"/>
    </source>
</evidence>
<keyword evidence="5" id="KW-0479">Metal-binding</keyword>
<evidence type="ECO:0000313" key="10">
    <source>
        <dbReference type="Proteomes" id="UP001152622"/>
    </source>
</evidence>
<evidence type="ECO:0000259" key="8">
    <source>
        <dbReference type="Pfam" id="PF13359"/>
    </source>
</evidence>
<dbReference type="GO" id="GO:0016787">
    <property type="term" value="F:hydrolase activity"/>
    <property type="evidence" value="ECO:0007669"/>
    <property type="project" value="UniProtKB-KW"/>
</dbReference>
<name>A0A9Q1E566_SYNKA</name>
<evidence type="ECO:0000256" key="7">
    <source>
        <dbReference type="ARBA" id="ARBA00023242"/>
    </source>
</evidence>
<dbReference type="Proteomes" id="UP001152622">
    <property type="component" value="Unassembled WGS sequence"/>
</dbReference>
<dbReference type="GO" id="GO:0004518">
    <property type="term" value="F:nuclease activity"/>
    <property type="evidence" value="ECO:0007669"/>
    <property type="project" value="UniProtKB-KW"/>
</dbReference>
<proteinExistence type="inferred from homology"/>
<keyword evidence="7" id="KW-0539">Nucleus</keyword>
<dbReference type="PANTHER" id="PTHR22930">
    <property type="match status" value="1"/>
</dbReference>
<evidence type="ECO:0000256" key="4">
    <source>
        <dbReference type="ARBA" id="ARBA00022722"/>
    </source>
</evidence>
<dbReference type="GO" id="GO:0046872">
    <property type="term" value="F:metal ion binding"/>
    <property type="evidence" value="ECO:0007669"/>
    <property type="project" value="UniProtKB-KW"/>
</dbReference>
<reference evidence="9" key="1">
    <citation type="journal article" date="2023" name="Science">
        <title>Genome structures resolve the early diversification of teleost fishes.</title>
        <authorList>
            <person name="Parey E."/>
            <person name="Louis A."/>
            <person name="Montfort J."/>
            <person name="Bouchez O."/>
            <person name="Roques C."/>
            <person name="Iampietro C."/>
            <person name="Lluch J."/>
            <person name="Castinel A."/>
            <person name="Donnadieu C."/>
            <person name="Desvignes T."/>
            <person name="Floi Bucao C."/>
            <person name="Jouanno E."/>
            <person name="Wen M."/>
            <person name="Mejri S."/>
            <person name="Dirks R."/>
            <person name="Jansen H."/>
            <person name="Henkel C."/>
            <person name="Chen W.J."/>
            <person name="Zahm M."/>
            <person name="Cabau C."/>
            <person name="Klopp C."/>
            <person name="Thompson A.W."/>
            <person name="Robinson-Rechavi M."/>
            <person name="Braasch I."/>
            <person name="Lecointre G."/>
            <person name="Bobe J."/>
            <person name="Postlethwait J.H."/>
            <person name="Berthelot C."/>
            <person name="Roest Crollius H."/>
            <person name="Guiguen Y."/>
        </authorList>
    </citation>
    <scope>NUCLEOTIDE SEQUENCE</scope>
    <source>
        <tissue evidence="9">Blood</tissue>
    </source>
</reference>
<evidence type="ECO:0000256" key="6">
    <source>
        <dbReference type="ARBA" id="ARBA00022801"/>
    </source>
</evidence>